<proteinExistence type="predicted"/>
<dbReference type="AlphaFoldDB" id="R0KX19"/>
<gene>
    <name evidence="1" type="ORF">NBO_4g0044</name>
</gene>
<dbReference type="Proteomes" id="UP000016927">
    <property type="component" value="Unassembled WGS sequence"/>
</dbReference>
<name>R0KX19_NOSB1</name>
<accession>R0KX19</accession>
<dbReference type="OrthoDB" id="2194985at2759"/>
<dbReference type="VEuPathDB" id="MicrosporidiaDB:NBO_4g0044"/>
<reference evidence="1 2" key="1">
    <citation type="journal article" date="2013" name="BMC Genomics">
        <title>Comparative genomics of parasitic silkworm microsporidia reveal an association between genome expansion and host adaptation.</title>
        <authorList>
            <person name="Pan G."/>
            <person name="Xu J."/>
            <person name="Li T."/>
            <person name="Xia Q."/>
            <person name="Liu S.L."/>
            <person name="Zhang G."/>
            <person name="Li S."/>
            <person name="Li C."/>
            <person name="Liu H."/>
            <person name="Yang L."/>
            <person name="Liu T."/>
            <person name="Zhang X."/>
            <person name="Wu Z."/>
            <person name="Fan W."/>
            <person name="Dang X."/>
            <person name="Xiang H."/>
            <person name="Tao M."/>
            <person name="Li Y."/>
            <person name="Hu J."/>
            <person name="Li Z."/>
            <person name="Lin L."/>
            <person name="Luo J."/>
            <person name="Geng L."/>
            <person name="Wang L."/>
            <person name="Long M."/>
            <person name="Wan Y."/>
            <person name="He N."/>
            <person name="Zhang Z."/>
            <person name="Lu C."/>
            <person name="Keeling P.J."/>
            <person name="Wang J."/>
            <person name="Xiang Z."/>
            <person name="Zhou Z."/>
        </authorList>
    </citation>
    <scope>NUCLEOTIDE SEQUENCE [LARGE SCALE GENOMIC DNA]</scope>
    <source>
        <strain evidence="2">CQ1 / CVCC 102059</strain>
    </source>
</reference>
<sequence>MAVNIAFNGSIETFRSCYVKDFIPIEFRYSIYKPEIKVDQKKLLKNQAEVQVKYSKDIVKSHIELKSKFKPENKVLILIKTYRISFYWMVLSYVALKSIGADAYLVSSTTSKLRCNKSHIKLDTVNLGDMS</sequence>
<dbReference type="HOGENOM" id="CLU_1928198_0_0_1"/>
<dbReference type="EMBL" id="KB908912">
    <property type="protein sequence ID" value="EOB15416.1"/>
    <property type="molecule type" value="Genomic_DNA"/>
</dbReference>
<evidence type="ECO:0000313" key="2">
    <source>
        <dbReference type="Proteomes" id="UP000016927"/>
    </source>
</evidence>
<keyword evidence="2" id="KW-1185">Reference proteome</keyword>
<protein>
    <submittedName>
        <fullName evidence="1">Uncharacterized protein</fullName>
    </submittedName>
</protein>
<evidence type="ECO:0000313" key="1">
    <source>
        <dbReference type="EMBL" id="EOB15416.1"/>
    </source>
</evidence>
<organism evidence="1 2">
    <name type="scientific">Nosema bombycis (strain CQ1 / CVCC 102059)</name>
    <name type="common">Microsporidian parasite</name>
    <name type="synonym">Pebrine of silkworm</name>
    <dbReference type="NCBI Taxonomy" id="578461"/>
    <lineage>
        <taxon>Eukaryota</taxon>
        <taxon>Fungi</taxon>
        <taxon>Fungi incertae sedis</taxon>
        <taxon>Microsporidia</taxon>
        <taxon>Nosematidae</taxon>
        <taxon>Nosema</taxon>
    </lineage>
</organism>